<dbReference type="InterPro" id="IPR039877">
    <property type="entry name" value="TMEM131-like"/>
</dbReference>
<dbReference type="PANTHER" id="PTHR22050:SF0">
    <property type="entry name" value="TRANSMEMBRANE PROTEIN 131 HOMOLOG"/>
    <property type="match status" value="1"/>
</dbReference>
<dbReference type="InterPro" id="IPR055436">
    <property type="entry name" value="Ig_TMEM131L_4"/>
</dbReference>
<feature type="compositionally biased region" description="Low complexity" evidence="7">
    <location>
        <begin position="1271"/>
        <end position="1285"/>
    </location>
</feature>
<dbReference type="Pfam" id="PF12371">
    <property type="entry name" value="TMEM131_like_N"/>
    <property type="match status" value="1"/>
</dbReference>
<feature type="compositionally biased region" description="Pro residues" evidence="7">
    <location>
        <begin position="1863"/>
        <end position="1874"/>
    </location>
</feature>
<keyword evidence="3" id="KW-0812">Transmembrane</keyword>
<dbReference type="Proteomes" id="UP001190700">
    <property type="component" value="Unassembled WGS sequence"/>
</dbReference>
<evidence type="ECO:0000259" key="11">
    <source>
        <dbReference type="Pfam" id="PF24499"/>
    </source>
</evidence>
<evidence type="ECO:0000256" key="2">
    <source>
        <dbReference type="ARBA" id="ARBA00006682"/>
    </source>
</evidence>
<feature type="domain" description="TMEM131L fourth Ig-like" evidence="11">
    <location>
        <begin position="920"/>
        <end position="1070"/>
    </location>
</feature>
<dbReference type="InterPro" id="IPR022113">
    <property type="entry name" value="TMEM131L_N"/>
</dbReference>
<evidence type="ECO:0000256" key="4">
    <source>
        <dbReference type="ARBA" id="ARBA00022729"/>
    </source>
</evidence>
<evidence type="ECO:0000259" key="8">
    <source>
        <dbReference type="Pfam" id="PF12371"/>
    </source>
</evidence>
<feature type="compositionally biased region" description="Polar residues" evidence="7">
    <location>
        <begin position="21"/>
        <end position="34"/>
    </location>
</feature>
<comment type="caution">
    <text evidence="13">The sequence shown here is derived from an EMBL/GenBank/DDBJ whole genome shotgun (WGS) entry which is preliminary data.</text>
</comment>
<feature type="region of interest" description="Disordered" evidence="7">
    <location>
        <begin position="106"/>
        <end position="125"/>
    </location>
</feature>
<dbReference type="Pfam" id="PF24501">
    <property type="entry name" value="Ig_TMEM131L_5"/>
    <property type="match status" value="1"/>
</dbReference>
<feature type="region of interest" description="Disordered" evidence="7">
    <location>
        <begin position="652"/>
        <end position="686"/>
    </location>
</feature>
<feature type="compositionally biased region" description="Polar residues" evidence="7">
    <location>
        <begin position="1411"/>
        <end position="1421"/>
    </location>
</feature>
<dbReference type="GO" id="GO:0016020">
    <property type="term" value="C:membrane"/>
    <property type="evidence" value="ECO:0007669"/>
    <property type="project" value="UniProtKB-SubCell"/>
</dbReference>
<feature type="domain" description="TMEM131L fifth Ig-like" evidence="12">
    <location>
        <begin position="1133"/>
        <end position="1201"/>
    </location>
</feature>
<feature type="domain" description="TMEM131L third Ig-like" evidence="10">
    <location>
        <begin position="453"/>
        <end position="545"/>
    </location>
</feature>
<feature type="compositionally biased region" description="Polar residues" evidence="7">
    <location>
        <begin position="1570"/>
        <end position="1585"/>
    </location>
</feature>
<evidence type="ECO:0000256" key="5">
    <source>
        <dbReference type="ARBA" id="ARBA00022989"/>
    </source>
</evidence>
<evidence type="ECO:0000256" key="6">
    <source>
        <dbReference type="ARBA" id="ARBA00023136"/>
    </source>
</evidence>
<feature type="compositionally biased region" description="Low complexity" evidence="7">
    <location>
        <begin position="1435"/>
        <end position="1444"/>
    </location>
</feature>
<evidence type="ECO:0000259" key="10">
    <source>
        <dbReference type="Pfam" id="PF24498"/>
    </source>
</evidence>
<feature type="compositionally biased region" description="Low complexity" evidence="7">
    <location>
        <begin position="35"/>
        <end position="46"/>
    </location>
</feature>
<feature type="compositionally biased region" description="Gly residues" evidence="7">
    <location>
        <begin position="1959"/>
        <end position="1975"/>
    </location>
</feature>
<dbReference type="PANTHER" id="PTHR22050">
    <property type="entry name" value="RW1 PROTEIN HOMOLOG"/>
    <property type="match status" value="1"/>
</dbReference>
<keyword evidence="4" id="KW-0732">Signal</keyword>
<gene>
    <name evidence="13" type="ORF">CYMTET_13119</name>
</gene>
<feature type="domain" description="TMEM131 second Ig-like" evidence="9">
    <location>
        <begin position="228"/>
        <end position="318"/>
    </location>
</feature>
<dbReference type="Pfam" id="PF24498">
    <property type="entry name" value="Ig_TMEM131L_3"/>
    <property type="match status" value="1"/>
</dbReference>
<evidence type="ECO:0008006" key="15">
    <source>
        <dbReference type="Google" id="ProtNLM"/>
    </source>
</evidence>
<name>A0AAE0GKB0_9CHLO</name>
<feature type="region of interest" description="Disordered" evidence="7">
    <location>
        <begin position="1851"/>
        <end position="1887"/>
    </location>
</feature>
<dbReference type="EMBL" id="LGRX02005199">
    <property type="protein sequence ID" value="KAK3278976.1"/>
    <property type="molecule type" value="Genomic_DNA"/>
</dbReference>
<dbReference type="Pfam" id="PF24495">
    <property type="entry name" value="Ig_TMEM131_2"/>
    <property type="match status" value="1"/>
</dbReference>
<feature type="compositionally biased region" description="Low complexity" evidence="7">
    <location>
        <begin position="672"/>
        <end position="686"/>
    </location>
</feature>
<keyword evidence="6" id="KW-0472">Membrane</keyword>
<comment type="subcellular location">
    <subcellularLocation>
        <location evidence="1">Membrane</location>
        <topology evidence="1">Single-pass type I membrane protein</topology>
    </subcellularLocation>
</comment>
<feature type="compositionally biased region" description="Low complexity" evidence="7">
    <location>
        <begin position="1362"/>
        <end position="1386"/>
    </location>
</feature>
<evidence type="ECO:0000256" key="7">
    <source>
        <dbReference type="SAM" id="MobiDB-lite"/>
    </source>
</evidence>
<feature type="compositionally biased region" description="Low complexity" evidence="7">
    <location>
        <begin position="1538"/>
        <end position="1559"/>
    </location>
</feature>
<feature type="domain" description="Transmembrane protein 131-like N-terminal" evidence="8">
    <location>
        <begin position="128"/>
        <end position="211"/>
    </location>
</feature>
<feature type="region of interest" description="Disordered" evidence="7">
    <location>
        <begin position="15"/>
        <end position="100"/>
    </location>
</feature>
<feature type="compositionally biased region" description="Basic and acidic residues" evidence="7">
    <location>
        <begin position="1344"/>
        <end position="1361"/>
    </location>
</feature>
<feature type="region of interest" description="Disordered" evidence="7">
    <location>
        <begin position="1922"/>
        <end position="2005"/>
    </location>
</feature>
<accession>A0AAE0GKB0</accession>
<evidence type="ECO:0000313" key="13">
    <source>
        <dbReference type="EMBL" id="KAK3278976.1"/>
    </source>
</evidence>
<feature type="region of interest" description="Disordered" evidence="7">
    <location>
        <begin position="1265"/>
        <end position="1592"/>
    </location>
</feature>
<evidence type="ECO:0000256" key="3">
    <source>
        <dbReference type="ARBA" id="ARBA00022692"/>
    </source>
</evidence>
<dbReference type="InterPro" id="IPR056311">
    <property type="entry name" value="TMEM131_Ig_2"/>
</dbReference>
<keyword evidence="14" id="KW-1185">Reference proteome</keyword>
<proteinExistence type="inferred from homology"/>
<keyword evidence="5" id="KW-1133">Transmembrane helix</keyword>
<feature type="compositionally biased region" description="Pro residues" evidence="7">
    <location>
        <begin position="1698"/>
        <end position="1711"/>
    </location>
</feature>
<evidence type="ECO:0000313" key="14">
    <source>
        <dbReference type="Proteomes" id="UP001190700"/>
    </source>
</evidence>
<reference evidence="13 14" key="1">
    <citation type="journal article" date="2015" name="Genome Biol. Evol.">
        <title>Comparative Genomics of a Bacterivorous Green Alga Reveals Evolutionary Causalities and Consequences of Phago-Mixotrophic Mode of Nutrition.</title>
        <authorList>
            <person name="Burns J.A."/>
            <person name="Paasch A."/>
            <person name="Narechania A."/>
            <person name="Kim E."/>
        </authorList>
    </citation>
    <scope>NUCLEOTIDE SEQUENCE [LARGE SCALE GENOMIC DNA]</scope>
    <source>
        <strain evidence="13 14">PLY_AMNH</strain>
    </source>
</reference>
<dbReference type="InterPro" id="IPR055437">
    <property type="entry name" value="TMEM131L_Ig_5"/>
</dbReference>
<organism evidence="13 14">
    <name type="scientific">Cymbomonas tetramitiformis</name>
    <dbReference type="NCBI Taxonomy" id="36881"/>
    <lineage>
        <taxon>Eukaryota</taxon>
        <taxon>Viridiplantae</taxon>
        <taxon>Chlorophyta</taxon>
        <taxon>Pyramimonadophyceae</taxon>
        <taxon>Pyramimonadales</taxon>
        <taxon>Pyramimonadaceae</taxon>
        <taxon>Cymbomonas</taxon>
    </lineage>
</organism>
<protein>
    <recommendedName>
        <fullName evidence="15">Transmembrane protein 131-like N-terminal domain-containing protein</fullName>
    </recommendedName>
</protein>
<dbReference type="InterPro" id="IPR055435">
    <property type="entry name" value="Ig_TMEM131L_3"/>
</dbReference>
<dbReference type="Pfam" id="PF24499">
    <property type="entry name" value="Ig_TMEM131L_4"/>
    <property type="match status" value="1"/>
</dbReference>
<comment type="similarity">
    <text evidence="2">Belongs to the TMEM131 family.</text>
</comment>
<sequence>MWLLLAVSVHPENVLAPSPDLASTGSHEPSSIQWGGSSEGSLSDLGNIHQNWVAAGGDSSGNSAKVPGKSSSKSERKKASPDLPAAGTSAFSSTEGSQEVLAASSLPTQNNVPSPPSFSGPTSSAPNVSIIPPFMDWKERPLCSPSASTLDIVNTADMSELLILSLSTDNIQYYPSNFRQTSVPPGGKASISIVYLPRTLGPVDGTMIIQTSVGGFLIQMHGQGVPSPYEAQPLLGAKVPAGVKYGYSLELHNPFDEMLKVKEVYTNEDFLRLSLPQTPAAQNGPARLWEIGPHETKSIINLEFMSHTPGKYLGLVHVKTLRDTIIMPVDIHAIKGGIYRNPEEIDFGTLTTVDERQYRTISLLNSGSSAIAVVDAHPAILDPSLLVSFIRGVVLPPGEETEVATVTYVGSVQGRVASKLLLRTNDTTVMNGRVEIPFKARVLHGSLGFPTANTTFEARGPPFTPVVQHLRLTNYFSVPLVFYSAKVNDRNFEVLEFSSGVTVGPSEAVPLISIRFLANTSSLMYDTALLLSTNVSQLQIPLYVYHGRLLYSLPDTSKESVLTVVPTLPQTSSVAEAVEKDGGVGAKAADGLDFGVLGVGETRTQFFNLTNPNPVPVHIYSVSSSLPAATVSLTGVWDKNGILLRLPDTDGHAISGDMPEGEGKEAGGSLTEQAPEAAASAGEASKSAASRKTNAYLMSDNLVDGEADGLTDGGVMMVLEPGHSALFEVVLLSEEEEERVGEINIHTPYEELSIRVLYESVQGTLQVTPSVVRFDSVFPGKVLRKPLWAWSTYNRPLTISSVASSDARMVPELEEVILPPNKRVQIGQLAFDTSRVAAEENYLSDATFAGHAGLSQPSGALTRLDVQALKRRELVWEAVVARGLTDVRASLTVHTDIVRGVTLTAQGTLGRPTVLSVSELNFSLAQVGTEVSQDVTIYNPSDHPLAVRLLPLPMPENSPEGMAAMEAFPQSIPADGEGGGGWADALGPPVALINQLPSSVWLDSSDTGTSEDRAFWLRGQGAKEQIVPPHSEAIVGPVHFAPTSLKAHYGVLYVKNNLTLLQALPLFGYGGSGSLRFEHANGSLQELAFAVKASHLGFTDVEREDPWSTSAAPRRSDGQTWPVVVRKRFRAVNRGNLPVQVHGMGIGTGGGCTGYGFTVEDCSSTTLLSLKPGQATHISISYQPDFSASEVRHELLVTTSAGTHSFPLVARLPHHLLPACLAAVPVGPMEVMVHRGCMLLMLALLIFFARILLSDFASYLKRPAPAGAGVTPEAPETATAASAEPVRSPASTSSTIKREVPIGTAELAPGSKAEAKSTGEEAEAQARGGETKPVGSQASVPVVRTKDTKAVEVEAEGDRHVPSSPSSVSEFSTASVSPTATSAAAAKPVEQSEVASTATSEPGKRYGGASALSSKADQTMSAPAAVSTGLKEGGKAAPAATGKPPASPVRANVAGEASSDVATGEKSDKSSRRKKRRGGASAVGAEGQAQAATIPGLPPTPSSAAAQRRSMEAETVPAAMPRGMSPPASPGTPFHSANTTPNTTPKPTVAALASAVAASMKDPAAPPLNGNPTATAMRPQPSTAAGTDVKKGGKRAALAATLTPLQTSFVQEGGAKRPGAPNSAPAGSNVQPMRTAASITPTGGTPQVAGGGRKLYPSGQPPAGGRGAPVSSSPGAHMGPLPKVQNPRKVSSEMMRPNVPPPAPPPGPPPRNATMHASSGQAGMRPGMSSGGEMPQHPLPSFWGMDDNRGAGLNPMQNPPLPPQPPPNRIQPAVPPPQLPHGRPGMVGLQSAFGGDPLLSSAGTGIRDTLSSFGSARLDAQGELGSHLYNIWGDKFSGTGAGAGGATSGFGGGLANPASTSAPPLPPTSIPPPGSEQHGEGSFFNFPSASSVALEPLEPASHQPGTTGAFASSIGGSAFGGFSMFSMPPSQPPGGRPAGRPVLRGLDPTWGPPPSSVGGAEGAGFFGGAFGGAGSRGTAASEGEGEAPWSVPHSEGSGNAPEPSE</sequence>
<feature type="compositionally biased region" description="Pro residues" evidence="7">
    <location>
        <begin position="1757"/>
        <end position="1779"/>
    </location>
</feature>
<evidence type="ECO:0000259" key="9">
    <source>
        <dbReference type="Pfam" id="PF24495"/>
    </source>
</evidence>
<feature type="compositionally biased region" description="Polar residues" evidence="7">
    <location>
        <begin position="1625"/>
        <end position="1645"/>
    </location>
</feature>
<feature type="region of interest" description="Disordered" evidence="7">
    <location>
        <begin position="1612"/>
        <end position="1793"/>
    </location>
</feature>
<evidence type="ECO:0000256" key="1">
    <source>
        <dbReference type="ARBA" id="ARBA00004479"/>
    </source>
</evidence>
<evidence type="ECO:0000259" key="12">
    <source>
        <dbReference type="Pfam" id="PF24501"/>
    </source>
</evidence>